<evidence type="ECO:0000256" key="9">
    <source>
        <dbReference type="SAM" id="MobiDB-lite"/>
    </source>
</evidence>
<accession>A0A835WLL7</accession>
<dbReference type="Pfam" id="PF02781">
    <property type="entry name" value="G6PD_C"/>
    <property type="match status" value="1"/>
</dbReference>
<comment type="pathway">
    <text evidence="1 8">Carbohydrate degradation; pentose phosphate pathway; D-ribulose 5-phosphate from D-glucose 6-phosphate (oxidative stage): step 1/3.</text>
</comment>
<dbReference type="GO" id="GO:0004345">
    <property type="term" value="F:glucose-6-phosphate dehydrogenase activity"/>
    <property type="evidence" value="ECO:0007669"/>
    <property type="project" value="UniProtKB-EC"/>
</dbReference>
<evidence type="ECO:0000256" key="3">
    <source>
        <dbReference type="ARBA" id="ARBA00022526"/>
    </source>
</evidence>
<dbReference type="OrthoDB" id="60984at2759"/>
<evidence type="ECO:0000313" key="12">
    <source>
        <dbReference type="EMBL" id="KAG2449725.1"/>
    </source>
</evidence>
<evidence type="ECO:0000256" key="2">
    <source>
        <dbReference type="ARBA" id="ARBA00009975"/>
    </source>
</evidence>
<evidence type="ECO:0000259" key="11">
    <source>
        <dbReference type="Pfam" id="PF02781"/>
    </source>
</evidence>
<dbReference type="InterPro" id="IPR036291">
    <property type="entry name" value="NAD(P)-bd_dom_sf"/>
</dbReference>
<evidence type="ECO:0000259" key="10">
    <source>
        <dbReference type="Pfam" id="PF00479"/>
    </source>
</evidence>
<dbReference type="Gene3D" id="3.40.50.720">
    <property type="entry name" value="NAD(P)-binding Rossmann-like Domain"/>
    <property type="match status" value="2"/>
</dbReference>
<feature type="domain" description="Glucose-6-phosphate dehydrogenase C-terminal" evidence="11">
    <location>
        <begin position="380"/>
        <end position="664"/>
    </location>
</feature>
<dbReference type="EMBL" id="JAEHOD010000013">
    <property type="protein sequence ID" value="KAG2449725.1"/>
    <property type="molecule type" value="Genomic_DNA"/>
</dbReference>
<dbReference type="Proteomes" id="UP000613740">
    <property type="component" value="Unassembled WGS sequence"/>
</dbReference>
<dbReference type="GO" id="GO:0006006">
    <property type="term" value="P:glucose metabolic process"/>
    <property type="evidence" value="ECO:0007669"/>
    <property type="project" value="UniProtKB-KW"/>
</dbReference>
<dbReference type="GO" id="GO:0005829">
    <property type="term" value="C:cytosol"/>
    <property type="evidence" value="ECO:0007669"/>
    <property type="project" value="TreeGrafter"/>
</dbReference>
<keyword evidence="5 8" id="KW-0560">Oxidoreductase</keyword>
<dbReference type="InterPro" id="IPR001282">
    <property type="entry name" value="G6P_DH"/>
</dbReference>
<comment type="caution">
    <text evidence="12">The sequence shown here is derived from an EMBL/GenBank/DDBJ whole genome shotgun (WGS) entry which is preliminary data.</text>
</comment>
<keyword evidence="6 8" id="KW-0119">Carbohydrate metabolism</keyword>
<dbReference type="PANTHER" id="PTHR23429">
    <property type="entry name" value="GLUCOSE-6-PHOSPHATE 1-DEHYDROGENASE G6PD"/>
    <property type="match status" value="1"/>
</dbReference>
<keyword evidence="4 8" id="KW-0521">NADP</keyword>
<proteinExistence type="inferred from homology"/>
<evidence type="ECO:0000256" key="6">
    <source>
        <dbReference type="ARBA" id="ARBA00023277"/>
    </source>
</evidence>
<dbReference type="InterPro" id="IPR022675">
    <property type="entry name" value="G6P_DH_C"/>
</dbReference>
<comment type="catalytic activity">
    <reaction evidence="7 8">
        <text>D-glucose 6-phosphate + NADP(+) = 6-phospho-D-glucono-1,5-lactone + NADPH + H(+)</text>
        <dbReference type="Rhea" id="RHEA:15841"/>
        <dbReference type="ChEBI" id="CHEBI:15378"/>
        <dbReference type="ChEBI" id="CHEBI:57783"/>
        <dbReference type="ChEBI" id="CHEBI:57955"/>
        <dbReference type="ChEBI" id="CHEBI:58349"/>
        <dbReference type="ChEBI" id="CHEBI:61548"/>
        <dbReference type="EC" id="1.1.1.49"/>
    </reaction>
</comment>
<feature type="compositionally biased region" description="Polar residues" evidence="9">
    <location>
        <begin position="673"/>
        <end position="686"/>
    </location>
</feature>
<dbReference type="InterPro" id="IPR019796">
    <property type="entry name" value="G6P_DH_AS"/>
</dbReference>
<evidence type="ECO:0000313" key="13">
    <source>
        <dbReference type="Proteomes" id="UP000613740"/>
    </source>
</evidence>
<dbReference type="SUPFAM" id="SSF55347">
    <property type="entry name" value="Glyceraldehyde-3-phosphate dehydrogenase-like, C-terminal domain"/>
    <property type="match status" value="1"/>
</dbReference>
<feature type="compositionally biased region" description="Low complexity" evidence="9">
    <location>
        <begin position="687"/>
        <end position="716"/>
    </location>
</feature>
<dbReference type="AlphaFoldDB" id="A0A835WLL7"/>
<evidence type="ECO:0000256" key="5">
    <source>
        <dbReference type="ARBA" id="ARBA00023002"/>
    </source>
</evidence>
<dbReference type="UniPathway" id="UPA00115">
    <property type="reaction ID" value="UER00408"/>
</dbReference>
<keyword evidence="13" id="KW-1185">Reference proteome</keyword>
<dbReference type="HAMAP" id="MF_00966">
    <property type="entry name" value="G6PD"/>
    <property type="match status" value="1"/>
</dbReference>
<dbReference type="InterPro" id="IPR022674">
    <property type="entry name" value="G6P_DH_NAD-bd"/>
</dbReference>
<evidence type="ECO:0000256" key="8">
    <source>
        <dbReference type="RuleBase" id="RU362120"/>
    </source>
</evidence>
<feature type="domain" description="Glucose-6-phosphate dehydrogenase NAD-binding" evidence="10">
    <location>
        <begin position="282"/>
        <end position="378"/>
    </location>
</feature>
<dbReference type="Pfam" id="PF00479">
    <property type="entry name" value="G6PD_N"/>
    <property type="match status" value="2"/>
</dbReference>
<dbReference type="NCBIfam" id="TIGR00871">
    <property type="entry name" value="zwf"/>
    <property type="match status" value="1"/>
</dbReference>
<feature type="domain" description="Glucose-6-phosphate dehydrogenase NAD-binding" evidence="10">
    <location>
        <begin position="118"/>
        <end position="228"/>
    </location>
</feature>
<reference evidence="12" key="1">
    <citation type="journal article" date="2020" name="bioRxiv">
        <title>Comparative genomics of Chlamydomonas.</title>
        <authorList>
            <person name="Craig R.J."/>
            <person name="Hasan A.R."/>
            <person name="Ness R.W."/>
            <person name="Keightley P.D."/>
        </authorList>
    </citation>
    <scope>NUCLEOTIDE SEQUENCE</scope>
    <source>
        <strain evidence="12">CCAP 11/173</strain>
    </source>
</reference>
<dbReference type="PANTHER" id="PTHR23429:SF0">
    <property type="entry name" value="GLUCOSE-6-PHOSPHATE 1-DEHYDROGENASE"/>
    <property type="match status" value="1"/>
</dbReference>
<evidence type="ECO:0000256" key="7">
    <source>
        <dbReference type="ARBA" id="ARBA00048749"/>
    </source>
</evidence>
<comment type="function">
    <text evidence="8">Catalyzes the rate-limiting step of the oxidative pentose-phosphate pathway, which represents a route for the dissimilation of carbohydrates besides glycolysis.</text>
</comment>
<gene>
    <name evidence="12" type="ORF">HYH02_005252</name>
</gene>
<dbReference type="Gene3D" id="3.30.360.10">
    <property type="entry name" value="Dihydrodipicolinate Reductase, domain 2"/>
    <property type="match status" value="1"/>
</dbReference>
<evidence type="ECO:0000256" key="1">
    <source>
        <dbReference type="ARBA" id="ARBA00004937"/>
    </source>
</evidence>
<feature type="region of interest" description="Disordered" evidence="9">
    <location>
        <begin position="673"/>
        <end position="734"/>
    </location>
</feature>
<name>A0A835WLL7_9CHLO</name>
<dbReference type="GO" id="GO:0050661">
    <property type="term" value="F:NADP binding"/>
    <property type="evidence" value="ECO:0007669"/>
    <property type="project" value="InterPro"/>
</dbReference>
<dbReference type="PROSITE" id="PS00069">
    <property type="entry name" value="G6P_DEHYDROGENASE"/>
    <property type="match status" value="1"/>
</dbReference>
<comment type="similarity">
    <text evidence="2 8">Belongs to the glucose-6-phosphate dehydrogenase family.</text>
</comment>
<sequence>MSRLASKDLDTAAREIANAAAAAAAGLAPPGIAPPPPVAVAKPGASMQSAVPPAVAIGAAVGAAAAGAAGVDGNAHAVAAAAATQQLLYEQLLEHVCPSARDEWKADSFGGNLRLSIVVLGASGDLAKKKTYPALYQLFKKGFLPRRLQIVGYARSRMSTPELRERLRGYLDTGDCECVEQFLNACSYMHGEYDAAEGYERLGTELSAWEAQMSVGTPTKAHLAAATAAAQAALAQAAAGANGGAQAVGSPPGVAAAAAAAAAAAVGSGLHGAAGPGPRLGRLFYLALPPVVYPQVCEHLRNHCATLFGGGGGGGGGDRGGRGGAQPAQGSFVRLILEKPFGSDLASSEALANSIGAHWPEEQLYRIDHYLGKELVQNMLMLRFANPIFSAFFNRHYISNIQITFKEPFGTEGRGGYFDSYGIIRDVIQNHLAQVLALLTMEAPVSLHPDDIRDEKVKVLRCIAPAGLGDCVLGQYVADKGQPGYLDDPTVHPGSRTPTFAAVRVFVRNERWDGVPIVIKAGKALNERLAAVRIQLRTPPASIFGPLDHMRNELVVRFQPGEAIYAKMVVKKPGLEMDFEMSELDLSYPERYKGVVIPDAYERLILDCIRGDQQHFVRRDELRAAWAIFTPLLHAIDAGAVPLHPYPYGSRGPAAVDGFITDSGYVRTEYSWQQAHPSHHPQMSTPAQLAAAAREAAAARDAASGAAAPQGAAAASGSGGADGVSSAPTPAGKL</sequence>
<dbReference type="EC" id="1.1.1.49" evidence="8"/>
<evidence type="ECO:0000256" key="4">
    <source>
        <dbReference type="ARBA" id="ARBA00022857"/>
    </source>
</evidence>
<keyword evidence="3 8" id="KW-0313">Glucose metabolism</keyword>
<organism evidence="12 13">
    <name type="scientific">Chlamydomonas schloesseri</name>
    <dbReference type="NCBI Taxonomy" id="2026947"/>
    <lineage>
        <taxon>Eukaryota</taxon>
        <taxon>Viridiplantae</taxon>
        <taxon>Chlorophyta</taxon>
        <taxon>core chlorophytes</taxon>
        <taxon>Chlorophyceae</taxon>
        <taxon>CS clade</taxon>
        <taxon>Chlamydomonadales</taxon>
        <taxon>Chlamydomonadaceae</taxon>
        <taxon>Chlamydomonas</taxon>
    </lineage>
</organism>
<dbReference type="SUPFAM" id="SSF51735">
    <property type="entry name" value="NAD(P)-binding Rossmann-fold domains"/>
    <property type="match status" value="2"/>
</dbReference>
<dbReference type="GO" id="GO:0009051">
    <property type="term" value="P:pentose-phosphate shunt, oxidative branch"/>
    <property type="evidence" value="ECO:0007669"/>
    <property type="project" value="UniProtKB-ARBA"/>
</dbReference>
<protein>
    <recommendedName>
        <fullName evidence="8">Glucose-6-phosphate 1-dehydrogenase</fullName>
        <ecNumber evidence="8">1.1.1.49</ecNumber>
    </recommendedName>
</protein>
<dbReference type="PRINTS" id="PR00079">
    <property type="entry name" value="G6PDHDRGNASE"/>
</dbReference>